<dbReference type="SMART" id="SM01403">
    <property type="entry name" value="Ribosomal_S10"/>
    <property type="match status" value="1"/>
</dbReference>
<dbReference type="OrthoDB" id="5984298at2759"/>
<dbReference type="InterPro" id="IPR027487">
    <property type="entry name" value="Ribosomal_mL48"/>
</dbReference>
<dbReference type="Pfam" id="PF00338">
    <property type="entry name" value="Ribosomal_S10"/>
    <property type="match status" value="1"/>
</dbReference>
<evidence type="ECO:0000259" key="3">
    <source>
        <dbReference type="SMART" id="SM01403"/>
    </source>
</evidence>
<keyword evidence="1" id="KW-0689">Ribosomal protein</keyword>
<dbReference type="SUPFAM" id="SSF54999">
    <property type="entry name" value="Ribosomal protein S10"/>
    <property type="match status" value="1"/>
</dbReference>
<dbReference type="Proteomes" id="UP001153620">
    <property type="component" value="Chromosome 2"/>
</dbReference>
<dbReference type="GO" id="GO:1990904">
    <property type="term" value="C:ribonucleoprotein complex"/>
    <property type="evidence" value="ECO:0007669"/>
    <property type="project" value="UniProtKB-KW"/>
</dbReference>
<organism evidence="4 5">
    <name type="scientific">Chironomus riparius</name>
    <dbReference type="NCBI Taxonomy" id="315576"/>
    <lineage>
        <taxon>Eukaryota</taxon>
        <taxon>Metazoa</taxon>
        <taxon>Ecdysozoa</taxon>
        <taxon>Arthropoda</taxon>
        <taxon>Hexapoda</taxon>
        <taxon>Insecta</taxon>
        <taxon>Pterygota</taxon>
        <taxon>Neoptera</taxon>
        <taxon>Endopterygota</taxon>
        <taxon>Diptera</taxon>
        <taxon>Nematocera</taxon>
        <taxon>Chironomoidea</taxon>
        <taxon>Chironomidae</taxon>
        <taxon>Chironominae</taxon>
        <taxon>Chironomus</taxon>
    </lineage>
</organism>
<gene>
    <name evidence="4" type="ORF">CHIRRI_LOCUS7373</name>
</gene>
<dbReference type="PANTHER" id="PTHR13473">
    <property type="entry name" value="MITOCHONDRIAL RIBOSOMAL PROTEIN L48"/>
    <property type="match status" value="1"/>
</dbReference>
<dbReference type="InterPro" id="IPR027486">
    <property type="entry name" value="Ribosomal_uS10_dom"/>
</dbReference>
<evidence type="ECO:0000256" key="1">
    <source>
        <dbReference type="ARBA" id="ARBA00022980"/>
    </source>
</evidence>
<protein>
    <recommendedName>
        <fullName evidence="3">Small ribosomal subunit protein uS10 domain-containing protein</fullName>
    </recommendedName>
</protein>
<dbReference type="InterPro" id="IPR036838">
    <property type="entry name" value="Ribosomal_uS10_dom_sf"/>
</dbReference>
<reference evidence="4" key="2">
    <citation type="submission" date="2022-10" db="EMBL/GenBank/DDBJ databases">
        <authorList>
            <consortium name="ENA_rothamsted_submissions"/>
            <consortium name="culmorum"/>
            <person name="King R."/>
        </authorList>
    </citation>
    <scope>NUCLEOTIDE SEQUENCE</scope>
</reference>
<dbReference type="GO" id="GO:0005761">
    <property type="term" value="C:mitochondrial ribosome"/>
    <property type="evidence" value="ECO:0007669"/>
    <property type="project" value="InterPro"/>
</dbReference>
<accession>A0A9N9RW83</accession>
<dbReference type="PANTHER" id="PTHR13473:SF0">
    <property type="entry name" value="LARGE RIBOSOMAL SUBUNIT PROTEIN ML48"/>
    <property type="match status" value="1"/>
</dbReference>
<evidence type="ECO:0000313" key="4">
    <source>
        <dbReference type="EMBL" id="CAG9804490.1"/>
    </source>
</evidence>
<evidence type="ECO:0000256" key="2">
    <source>
        <dbReference type="ARBA" id="ARBA00023274"/>
    </source>
</evidence>
<dbReference type="Gene3D" id="3.30.70.600">
    <property type="entry name" value="Ribosomal protein S10 domain"/>
    <property type="match status" value="1"/>
</dbReference>
<reference evidence="4" key="1">
    <citation type="submission" date="2022-01" db="EMBL/GenBank/DDBJ databases">
        <authorList>
            <person name="King R."/>
        </authorList>
    </citation>
    <scope>NUCLEOTIDE SEQUENCE</scope>
</reference>
<dbReference type="EMBL" id="OU895878">
    <property type="protein sequence ID" value="CAG9804490.1"/>
    <property type="molecule type" value="Genomic_DNA"/>
</dbReference>
<sequence>MLKRASPLLFNLFSSTRQPVFVQLSKRKASLYEPPYLEALKPKYPTYDVINVKITGYDYPVLESYQRFVHRIAESLDFDVSECWAHPPKKTRVVRYKPNSSNIESEYNLTKYERYIQISDLLAPIYPVFLRFIQSGLPEGVTLSVVHHTDFIEESRYVPDKELLDLKAQLDAAGGPITKGRK</sequence>
<feature type="domain" description="Small ribosomal subunit protein uS10" evidence="3">
    <location>
        <begin position="51"/>
        <end position="146"/>
    </location>
</feature>
<keyword evidence="2" id="KW-0687">Ribonucleoprotein</keyword>
<keyword evidence="5" id="KW-1185">Reference proteome</keyword>
<dbReference type="AlphaFoldDB" id="A0A9N9RW83"/>
<proteinExistence type="predicted"/>
<evidence type="ECO:0000313" key="5">
    <source>
        <dbReference type="Proteomes" id="UP001153620"/>
    </source>
</evidence>
<name>A0A9N9RW83_9DIPT</name>